<dbReference type="InterPro" id="IPR025532">
    <property type="entry name" value="G6P_1-epimerase"/>
</dbReference>
<gene>
    <name evidence="8" type="ORF">AT9943_LOCUS19133</name>
</gene>
<dbReference type="Gene3D" id="3.40.50.10190">
    <property type="entry name" value="BRCT domain"/>
    <property type="match status" value="1"/>
</dbReference>
<dbReference type="Pfam" id="PF16589">
    <property type="entry name" value="BRCT_2"/>
    <property type="match status" value="1"/>
</dbReference>
<evidence type="ECO:0000256" key="6">
    <source>
        <dbReference type="HAMAP-Rule" id="MF_03028"/>
    </source>
</evidence>
<dbReference type="SUPFAM" id="SSF48371">
    <property type="entry name" value="ARM repeat"/>
    <property type="match status" value="1"/>
</dbReference>
<dbReference type="InterPro" id="IPR001357">
    <property type="entry name" value="BRCT_dom"/>
</dbReference>
<proteinExistence type="inferred from homology"/>
<dbReference type="PROSITE" id="PS50172">
    <property type="entry name" value="BRCT"/>
    <property type="match status" value="1"/>
</dbReference>
<evidence type="ECO:0000313" key="9">
    <source>
        <dbReference type="Proteomes" id="UP000516314"/>
    </source>
</evidence>
<protein>
    <recommendedName>
        <fullName evidence="6">Pescadillo homolog</fullName>
    </recommendedName>
</protein>
<name>A0A7G2F7M4_ARATH</name>
<organism evidence="8 9">
    <name type="scientific">Arabidopsis thaliana</name>
    <name type="common">Mouse-ear cress</name>
    <dbReference type="NCBI Taxonomy" id="3702"/>
    <lineage>
        <taxon>Eukaryota</taxon>
        <taxon>Viridiplantae</taxon>
        <taxon>Streptophyta</taxon>
        <taxon>Embryophyta</taxon>
        <taxon>Tracheophyta</taxon>
        <taxon>Spermatophyta</taxon>
        <taxon>Magnoliopsida</taxon>
        <taxon>eudicotyledons</taxon>
        <taxon>Gunneridae</taxon>
        <taxon>Pentapetalae</taxon>
        <taxon>rosids</taxon>
        <taxon>malvids</taxon>
        <taxon>Brassicales</taxon>
        <taxon>Brassicaceae</taxon>
        <taxon>Camelineae</taxon>
        <taxon>Arabidopsis</taxon>
    </lineage>
</organism>
<evidence type="ECO:0000259" key="7">
    <source>
        <dbReference type="PROSITE" id="PS50172"/>
    </source>
</evidence>
<dbReference type="FunFam" id="1.25.10.10:FF:000593">
    <property type="entry name" value="U-box domain-containing protein 4"/>
    <property type="match status" value="1"/>
</dbReference>
<dbReference type="InterPro" id="IPR008183">
    <property type="entry name" value="Aldose_1/G6P_1-epimerase"/>
</dbReference>
<dbReference type="Pfam" id="PF06732">
    <property type="entry name" value="Pescadillo_N"/>
    <property type="match status" value="1"/>
</dbReference>
<dbReference type="AlphaFoldDB" id="A0A7G2F7M4"/>
<dbReference type="CDD" id="cd09020">
    <property type="entry name" value="D-hex-6-P-epi_like"/>
    <property type="match status" value="1"/>
</dbReference>
<evidence type="ECO:0000256" key="2">
    <source>
        <dbReference type="ARBA" id="ARBA00005866"/>
    </source>
</evidence>
<feature type="domain" description="BRCT" evidence="7">
    <location>
        <begin position="332"/>
        <end position="422"/>
    </location>
</feature>
<dbReference type="GO" id="GO:0043021">
    <property type="term" value="F:ribonucleoprotein complex binding"/>
    <property type="evidence" value="ECO:0007669"/>
    <property type="project" value="UniProtKB-UniRule"/>
</dbReference>
<evidence type="ECO:0000313" key="8">
    <source>
        <dbReference type="EMBL" id="CAD5331678.1"/>
    </source>
</evidence>
<comment type="catalytic activity">
    <reaction evidence="1">
        <text>alpha-D-glucose 6-phosphate = beta-D-glucose 6-phosphate</text>
        <dbReference type="Rhea" id="RHEA:16249"/>
        <dbReference type="ChEBI" id="CHEBI:58225"/>
        <dbReference type="ChEBI" id="CHEBI:58247"/>
        <dbReference type="EC" id="5.1.3.15"/>
    </reaction>
</comment>
<dbReference type="HAMAP" id="MF_03028">
    <property type="entry name" value="Pescadillo"/>
    <property type="match status" value="1"/>
</dbReference>
<dbReference type="GO" id="GO:0000466">
    <property type="term" value="P:maturation of 5.8S rRNA from tricistronic rRNA transcript (SSU-rRNA, 5.8S rRNA, LSU-rRNA)"/>
    <property type="evidence" value="ECO:0007669"/>
    <property type="project" value="UniProtKB-UniRule"/>
</dbReference>
<dbReference type="SMART" id="SM00292">
    <property type="entry name" value="BRCT"/>
    <property type="match status" value="1"/>
</dbReference>
<dbReference type="FunFam" id="1.25.10.10:FF:001259">
    <property type="entry name" value="Armadillo/beta-catenin repeat family protein"/>
    <property type="match status" value="1"/>
</dbReference>
<evidence type="ECO:0000256" key="1">
    <source>
        <dbReference type="ARBA" id="ARBA00001096"/>
    </source>
</evidence>
<dbReference type="Gene3D" id="1.25.10.10">
    <property type="entry name" value="Leucine-rich Repeat Variant"/>
    <property type="match status" value="1"/>
</dbReference>
<keyword evidence="3 6" id="KW-0690">Ribosome biogenesis</keyword>
<dbReference type="GO" id="GO:0030246">
    <property type="term" value="F:carbohydrate binding"/>
    <property type="evidence" value="ECO:0007669"/>
    <property type="project" value="InterPro"/>
</dbReference>
<comment type="similarity">
    <text evidence="6">Belongs to the pescadillo family.</text>
</comment>
<dbReference type="InterPro" id="IPR010613">
    <property type="entry name" value="PES"/>
</dbReference>
<evidence type="ECO:0000256" key="3">
    <source>
        <dbReference type="ARBA" id="ARBA00022517"/>
    </source>
</evidence>
<comment type="similarity">
    <text evidence="2">Belongs to the glucose-6-phosphate 1-epimerase family.</text>
</comment>
<feature type="coiled-coil region" evidence="6">
    <location>
        <begin position="75"/>
        <end position="102"/>
    </location>
</feature>
<accession>A0A7G2F7M4</accession>
<dbReference type="GO" id="GO:0000463">
    <property type="term" value="P:maturation of LSU-rRNA from tricistronic rRNA transcript (SSU-rRNA, 5.8S rRNA, LSU-rRNA)"/>
    <property type="evidence" value="ECO:0007669"/>
    <property type="project" value="UniProtKB-UniRule"/>
</dbReference>
<dbReference type="PANTHER" id="PTHR12221">
    <property type="entry name" value="PESCADILLO - RELATED"/>
    <property type="match status" value="1"/>
</dbReference>
<dbReference type="InterPro" id="IPR011989">
    <property type="entry name" value="ARM-like"/>
</dbReference>
<dbReference type="SUPFAM" id="SSF52113">
    <property type="entry name" value="BRCT domain"/>
    <property type="match status" value="1"/>
</dbReference>
<dbReference type="Gene3D" id="2.70.98.10">
    <property type="match status" value="1"/>
</dbReference>
<keyword evidence="4 6" id="KW-0698">rRNA processing</keyword>
<keyword evidence="6" id="KW-0175">Coiled coil</keyword>
<dbReference type="GO" id="GO:0030687">
    <property type="term" value="C:preribosome, large subunit precursor"/>
    <property type="evidence" value="ECO:0007669"/>
    <property type="project" value="UniProtKB-UniRule"/>
</dbReference>
<dbReference type="EMBL" id="LR881470">
    <property type="protein sequence ID" value="CAD5331678.1"/>
    <property type="molecule type" value="Genomic_DNA"/>
</dbReference>
<comment type="subcellular location">
    <subcellularLocation>
        <location evidence="6">Nucleus</location>
        <location evidence="6">Nucleolus</location>
    </subcellularLocation>
    <subcellularLocation>
        <location evidence="6">Nucleus</location>
        <location evidence="6">Nucleoplasm</location>
    </subcellularLocation>
</comment>
<dbReference type="FunFam" id="3.40.50.10190:FF:000002">
    <property type="entry name" value="Pescadillo homolog"/>
    <property type="match status" value="1"/>
</dbReference>
<dbReference type="SUPFAM" id="SSF74650">
    <property type="entry name" value="Galactose mutarotase-like"/>
    <property type="match status" value="1"/>
</dbReference>
<dbReference type="GO" id="GO:0005654">
    <property type="term" value="C:nucleoplasm"/>
    <property type="evidence" value="ECO:0007669"/>
    <property type="project" value="UniProtKB-SubCell"/>
</dbReference>
<keyword evidence="5 6" id="KW-0539">Nucleus</keyword>
<dbReference type="CDD" id="cd17709">
    <property type="entry name" value="BRCT_pescadillo_like"/>
    <property type="match status" value="1"/>
</dbReference>
<sequence>MPKHYRPTGKKKEGNAARYMTRSQALKHLQVNLNLFRRLCIVKGIFPREPKKKIKGNHHTYYHVKDIAFLMHEPLLEKFREIKTYQKKVKKAKAKKNEELARLLLTRQPTYKLDRLIRERYPTFIDALRDLDDCLTMVHLFAVLPASDRENLEVKRVHNCRRLTHEWQAYISRSHALRKVFVSVKGIYYQAEIEGQKITWLTPHAIQQVFTNDVDFGVLLTFLEFYETLLAFINFKLYHSLNVKYPPILDSRLEALAADLYALSRYIDASSRGMAVEPKVDASFSSQSNDREESELRLAQLQHQLPSSEPGALMHLVADNNKEVEEDEETRVCKSLFKDLKFFLSREVPRESLQLVITAFGGMVSWEGEGAPFKEDDESITHHIIDKPSAGHLYLSRVYVQPQWIYDCVNARIILPTEKYLVGRIPPPHLSPFVDNEAEGYVPDYAETIKRLQAAARNEVLPLPGVGKEDLEDPQNLLYAGVMSRAEEAEAAKNKKKMAAQEKQYHEELKMEINGSKDVVAPVLAEGEGEESVPDAMQIAQEDADMPKVLMSRKKRKLYDAMKISQSRKRSGVEIIEQRKKRKKSAAMEEIVVESLLSGNRESQIEAAIELTNLSRKQRQKLAEREIISPLLSMLQSQDCITTEVALSALLSLAFGSERNKVRIVKSGAVSTLLEILQSETKMVVLELAMAFLLILSSCNKNKVKMASTRLVQLLVGLIGLDRLTIQAKVDGIATLQNLSTLHQIVPLVIASGAPYALLQVINFCDKSSELADKAVALLENIISHSPESVSSIGGAIGVLVEAIEEGSAQCKEHAVGILLGICNNDRETNRGMILREGVMPGLLQVSVDGTRRAKEMARELLLLLRDCSGYVIKNKQSKIEIVEQIMREIDQEGERIPGTMLKIKANIRSIKLEWKKGKVNPFVRGIRSRLIRPKSMPLNVVNDRDGSSRILLTDPAGSTAEVLLYGGQVVSWKNERREKLLYMSTKAQLKPPKAIRGGLPISFPQFGNFGALERHGFARNRFWSLDNDPSPLPPANQQSTVDLVLKSTEDDLKIWPHSFELRVRISISPGKLTIIPRVRNTDTKAFSFMFSLRNYLYVSDISEVRVEGLETLDYLDNLMRRERFTEQADAITFDGEVDKVYLNTPTKIAIIDHERKRTIELRKEGMPNAAVWNPWDKKAKSIADMGDEDYTTMLCVDSGAIESPIVLKPHEEWKGRQELSIVSSSYCSGQLDPRKVLYGDY</sequence>
<dbReference type="PANTHER" id="PTHR12221:SF6">
    <property type="entry name" value="PESCADILLO HOMOLOG"/>
    <property type="match status" value="1"/>
</dbReference>
<dbReference type="GO" id="GO:0047938">
    <property type="term" value="F:glucose-6-phosphate 1-epimerase activity"/>
    <property type="evidence" value="ECO:0007669"/>
    <property type="project" value="UniProtKB-EC"/>
</dbReference>
<evidence type="ECO:0000256" key="5">
    <source>
        <dbReference type="ARBA" id="ARBA00023242"/>
    </source>
</evidence>
<dbReference type="InterPro" id="IPR016024">
    <property type="entry name" value="ARM-type_fold"/>
</dbReference>
<dbReference type="GO" id="GO:0005975">
    <property type="term" value="P:carbohydrate metabolic process"/>
    <property type="evidence" value="ECO:0007669"/>
    <property type="project" value="InterPro"/>
</dbReference>
<reference evidence="8 9" key="1">
    <citation type="submission" date="2020-09" db="EMBL/GenBank/DDBJ databases">
        <authorList>
            <person name="Ashkenazy H."/>
        </authorList>
    </citation>
    <scope>NUCLEOTIDE SEQUENCE [LARGE SCALE GENOMIC DNA]</scope>
    <source>
        <strain evidence="9">cv. Cdm-0</strain>
    </source>
</reference>
<dbReference type="Proteomes" id="UP000516314">
    <property type="component" value="Chromosome 5"/>
</dbReference>
<dbReference type="InterPro" id="IPR014718">
    <property type="entry name" value="GH-type_carb-bd"/>
</dbReference>
<dbReference type="InterPro" id="IPR036420">
    <property type="entry name" value="BRCT_dom_sf"/>
</dbReference>
<evidence type="ECO:0000256" key="4">
    <source>
        <dbReference type="ARBA" id="ARBA00022552"/>
    </source>
</evidence>
<dbReference type="InterPro" id="IPR011013">
    <property type="entry name" value="Gal_mutarotase_sf_dom"/>
</dbReference>
<comment type="function">
    <text evidence="6">Required for maturation of ribosomal RNAs and formation of the large ribosomal subunit.</text>
</comment>
<dbReference type="Pfam" id="PF01263">
    <property type="entry name" value="Aldose_epim"/>
    <property type="match status" value="1"/>
</dbReference>
<dbReference type="GO" id="GO:0005730">
    <property type="term" value="C:nucleolus"/>
    <property type="evidence" value="ECO:0007669"/>
    <property type="project" value="UniProtKB-SubCell"/>
</dbReference>